<dbReference type="OrthoDB" id="3501663at2759"/>
<organism evidence="2 3">
    <name type="scientific">Exophiala sideris</name>
    <dbReference type="NCBI Taxonomy" id="1016849"/>
    <lineage>
        <taxon>Eukaryota</taxon>
        <taxon>Fungi</taxon>
        <taxon>Dikarya</taxon>
        <taxon>Ascomycota</taxon>
        <taxon>Pezizomycotina</taxon>
        <taxon>Eurotiomycetes</taxon>
        <taxon>Chaetothyriomycetidae</taxon>
        <taxon>Chaetothyriales</taxon>
        <taxon>Herpotrichiellaceae</taxon>
        <taxon>Exophiala</taxon>
    </lineage>
</organism>
<dbReference type="InterPro" id="IPR013108">
    <property type="entry name" value="Amidohydro_3"/>
</dbReference>
<dbReference type="InterPro" id="IPR033932">
    <property type="entry name" value="YtcJ-like"/>
</dbReference>
<dbReference type="Pfam" id="PF07969">
    <property type="entry name" value="Amidohydro_3"/>
    <property type="match status" value="1"/>
</dbReference>
<dbReference type="Proteomes" id="UP000053599">
    <property type="component" value="Unassembled WGS sequence"/>
</dbReference>
<proteinExistence type="predicted"/>
<dbReference type="GO" id="GO:0016810">
    <property type="term" value="F:hydrolase activity, acting on carbon-nitrogen (but not peptide) bonds"/>
    <property type="evidence" value="ECO:0007669"/>
    <property type="project" value="InterPro"/>
</dbReference>
<dbReference type="SUPFAM" id="SSF51338">
    <property type="entry name" value="Composite domain of metallo-dependent hydrolases"/>
    <property type="match status" value="1"/>
</dbReference>
<dbReference type="PANTHER" id="PTHR22642">
    <property type="entry name" value="IMIDAZOLONEPROPIONASE"/>
    <property type="match status" value="1"/>
</dbReference>
<evidence type="ECO:0000259" key="1">
    <source>
        <dbReference type="Pfam" id="PF07969"/>
    </source>
</evidence>
<evidence type="ECO:0000313" key="2">
    <source>
        <dbReference type="EMBL" id="KIV81601.1"/>
    </source>
</evidence>
<dbReference type="Gene3D" id="2.30.40.10">
    <property type="entry name" value="Urease, subunit C, domain 1"/>
    <property type="match status" value="1"/>
</dbReference>
<dbReference type="InterPro" id="IPR032466">
    <property type="entry name" value="Metal_Hydrolase"/>
</dbReference>
<dbReference type="SUPFAM" id="SSF51556">
    <property type="entry name" value="Metallo-dependent hydrolases"/>
    <property type="match status" value="1"/>
</dbReference>
<dbReference type="InterPro" id="IPR011059">
    <property type="entry name" value="Metal-dep_hydrolase_composite"/>
</dbReference>
<dbReference type="Gene3D" id="3.10.310.70">
    <property type="match status" value="1"/>
</dbReference>
<protein>
    <recommendedName>
        <fullName evidence="1">Amidohydrolase 3 domain-containing protein</fullName>
    </recommendedName>
</protein>
<gene>
    <name evidence="2" type="ORF">PV11_03774</name>
</gene>
<dbReference type="Gene3D" id="3.20.20.140">
    <property type="entry name" value="Metal-dependent hydrolases"/>
    <property type="match status" value="1"/>
</dbReference>
<dbReference type="HOGENOM" id="CLU_009942_5_0_1"/>
<evidence type="ECO:0000313" key="3">
    <source>
        <dbReference type="Proteomes" id="UP000053599"/>
    </source>
</evidence>
<dbReference type="EMBL" id="KN846952">
    <property type="protein sequence ID" value="KIV81601.1"/>
    <property type="molecule type" value="Genomic_DNA"/>
</dbReference>
<dbReference type="STRING" id="1016849.A0A0D1X272"/>
<reference evidence="2 3" key="1">
    <citation type="submission" date="2015-01" db="EMBL/GenBank/DDBJ databases">
        <title>The Genome Sequence of Exophiala sideris CBS121828.</title>
        <authorList>
            <consortium name="The Broad Institute Genomics Platform"/>
            <person name="Cuomo C."/>
            <person name="de Hoog S."/>
            <person name="Gorbushina A."/>
            <person name="Stielow B."/>
            <person name="Teixiera M."/>
            <person name="Abouelleil A."/>
            <person name="Chapman S.B."/>
            <person name="Priest M."/>
            <person name="Young S.K."/>
            <person name="Wortman J."/>
            <person name="Nusbaum C."/>
            <person name="Birren B."/>
        </authorList>
    </citation>
    <scope>NUCLEOTIDE SEQUENCE [LARGE SCALE GENOMIC DNA]</scope>
    <source>
        <strain evidence="2 3">CBS 121828</strain>
    </source>
</reference>
<feature type="domain" description="Amidohydrolase 3" evidence="1">
    <location>
        <begin position="56"/>
        <end position="537"/>
    </location>
</feature>
<dbReference type="PANTHER" id="PTHR22642:SF20">
    <property type="entry name" value="AMIDOHYDROLASE 3 DOMAIN-CONTAINING PROTEIN"/>
    <property type="match status" value="1"/>
</dbReference>
<accession>A0A0D1X272</accession>
<dbReference type="CDD" id="cd01300">
    <property type="entry name" value="YtcJ_like"/>
    <property type="match status" value="1"/>
</dbReference>
<dbReference type="AlphaFoldDB" id="A0A0D1X272"/>
<sequence>MTTILRGGRLFTGTTDSGHEGIEIQHSCMVIKDDVILHIGDESDSPVLQVRQDGAKEIDLHGHLVLPGFIDSHCHISMLGLALGKLDVKHCKNIDDIRGLIKDYASANPSLKLILCRGWMQDTTDGVTLASLLDDLDPRPILIEANDVHSTWCNTAALDAMGVQNMPDPLGGEILRDGDGKASGLMLENASFQIVWPYIASQLSRDDKIENVLRGMKAYASSGYTGLIDMAMGEEDWEILQLLKSQGKLNCRIAAHWLIEPKATTQENLAQVDRAIELNRRFNAETSPDLRIQGIKLICDGVVDSCTASLCQPYTSNGISCEPIWTADMLAPVLQRAQSANLQCAFHAVGDNTVKVVIDTIEQFGIPGRRHRIEHMDLTRAEDTPRLGKLGITASIQPMHSDPAIFSAWPKLVGDSRCKRAFAYKEMADGGAPMAIGTDAPTAPFSALENLYVATTRRSTINPDSTETINKNFALPLATALSAATKGAARSCFAETWMGQLRPGYKADFTVIDTQLKPEALLKARVTQTWFGGKKVFDFEAQSS</sequence>
<name>A0A0D1X272_9EURO</name>